<keyword evidence="2" id="KW-1185">Reference proteome</keyword>
<organism evidence="1 2">
    <name type="scientific">Streptantibioticus rubrisoli</name>
    <dbReference type="NCBI Taxonomy" id="1387313"/>
    <lineage>
        <taxon>Bacteria</taxon>
        <taxon>Bacillati</taxon>
        <taxon>Actinomycetota</taxon>
        <taxon>Actinomycetes</taxon>
        <taxon>Kitasatosporales</taxon>
        <taxon>Streptomycetaceae</taxon>
        <taxon>Streptantibioticus</taxon>
    </lineage>
</organism>
<dbReference type="EMBL" id="JANFNH010000064">
    <property type="protein sequence ID" value="MCQ4046366.1"/>
    <property type="molecule type" value="Genomic_DNA"/>
</dbReference>
<dbReference type="RefSeq" id="WP_255932549.1">
    <property type="nucleotide sequence ID" value="NZ_JANFNH010000064.1"/>
</dbReference>
<accession>A0ABT1PNK4</accession>
<sequence length="63" mass="6405">MGAARVQAREVSEIGEIGGAGAAGMGKRRWAAYADVGSECAALEWGEVRAAARELLVATSGRG</sequence>
<dbReference type="Proteomes" id="UP001206206">
    <property type="component" value="Unassembled WGS sequence"/>
</dbReference>
<protein>
    <submittedName>
        <fullName evidence="1">Uncharacterized protein</fullName>
    </submittedName>
</protein>
<name>A0ABT1PNK4_9ACTN</name>
<evidence type="ECO:0000313" key="1">
    <source>
        <dbReference type="EMBL" id="MCQ4046366.1"/>
    </source>
</evidence>
<proteinExistence type="predicted"/>
<gene>
    <name evidence="1" type="ORF">NON19_31035</name>
</gene>
<evidence type="ECO:0000313" key="2">
    <source>
        <dbReference type="Proteomes" id="UP001206206"/>
    </source>
</evidence>
<reference evidence="1 2" key="1">
    <citation type="submission" date="2022-06" db="EMBL/GenBank/DDBJ databases">
        <title>Draft genome sequence of type strain Streptomyces rubrisoli DSM 42083.</title>
        <authorList>
            <person name="Duangmal K."/>
            <person name="Klaysubun C."/>
        </authorList>
    </citation>
    <scope>NUCLEOTIDE SEQUENCE [LARGE SCALE GENOMIC DNA]</scope>
    <source>
        <strain evidence="1 2">DSM 42083</strain>
    </source>
</reference>
<comment type="caution">
    <text evidence="1">The sequence shown here is derived from an EMBL/GenBank/DDBJ whole genome shotgun (WGS) entry which is preliminary data.</text>
</comment>